<keyword evidence="2" id="KW-0274">FAD</keyword>
<dbReference type="PROSITE" id="PS51387">
    <property type="entry name" value="FAD_PCMH"/>
    <property type="match status" value="1"/>
</dbReference>
<dbReference type="Proteomes" id="UP000199026">
    <property type="component" value="Unassembled WGS sequence"/>
</dbReference>
<dbReference type="InterPro" id="IPR016166">
    <property type="entry name" value="FAD-bd_PCMH"/>
</dbReference>
<dbReference type="PANTHER" id="PTHR11748:SF103">
    <property type="entry name" value="GLYCOLATE OXIDASE SUBUNIT GLCE"/>
    <property type="match status" value="1"/>
</dbReference>
<keyword evidence="1" id="KW-0285">Flavoprotein</keyword>
<dbReference type="PANTHER" id="PTHR11748">
    <property type="entry name" value="D-LACTATE DEHYDROGENASE"/>
    <property type="match status" value="1"/>
</dbReference>
<evidence type="ECO:0000313" key="4">
    <source>
        <dbReference type="EMBL" id="SDY71507.1"/>
    </source>
</evidence>
<evidence type="ECO:0000256" key="2">
    <source>
        <dbReference type="ARBA" id="ARBA00022827"/>
    </source>
</evidence>
<dbReference type="GO" id="GO:0003824">
    <property type="term" value="F:catalytic activity"/>
    <property type="evidence" value="ECO:0007669"/>
    <property type="project" value="InterPro"/>
</dbReference>
<sequence>MKFTPKTEAELAEIVAGLQAPVKLQGGGTRAIGHSIAQDVLDMSGISGVVDYEPGALTLVAKAGTPIAEIEALLAAEKQRLSFEPMDHRTLLGTQGAPTIGGAVAANVSGPRRISVGACRDFALGVRFVDGMGRALKNGGRVMKNVTGYDLVKLMAGSWGTLGAMSEVSLKVMPCPETEATLALHVADAAVAVEAMSAALGSPYEVTGAAQNGPVYLRIEGFEPSVAYRLDALETVLTRFGAIERLNAEASATLWQELRDVTAFAGHAFVTRISLRPTDMPTFLAAAQAEHRFETQLDWAGGLAWLASDKESLADFAQSYCAAHGGHATRVKGSFESCAFQPEAAGVARLSHGLRQRFDPKGLFNPALMVRG</sequence>
<keyword evidence="5" id="KW-1185">Reference proteome</keyword>
<dbReference type="InterPro" id="IPR036318">
    <property type="entry name" value="FAD-bd_PCMH-like_sf"/>
</dbReference>
<evidence type="ECO:0000256" key="1">
    <source>
        <dbReference type="ARBA" id="ARBA00022630"/>
    </source>
</evidence>
<dbReference type="STRING" id="576131.SAMN05444486_103372"/>
<dbReference type="SUPFAM" id="SSF56176">
    <property type="entry name" value="FAD-binding/transporter-associated domain-like"/>
    <property type="match status" value="1"/>
</dbReference>
<dbReference type="RefSeq" id="WP_089892655.1">
    <property type="nucleotide sequence ID" value="NZ_CALJFH010000027.1"/>
</dbReference>
<dbReference type="Pfam" id="PF01565">
    <property type="entry name" value="FAD_binding_4"/>
    <property type="match status" value="1"/>
</dbReference>
<reference evidence="4 5" key="1">
    <citation type="submission" date="2016-10" db="EMBL/GenBank/DDBJ databases">
        <authorList>
            <person name="de Groot N.N."/>
        </authorList>
    </citation>
    <scope>NUCLEOTIDE SEQUENCE [LARGE SCALE GENOMIC DNA]</scope>
    <source>
        <strain evidence="4 5">DSM 24677</strain>
    </source>
</reference>
<dbReference type="EMBL" id="FNPR01000003">
    <property type="protein sequence ID" value="SDY71507.1"/>
    <property type="molecule type" value="Genomic_DNA"/>
</dbReference>
<dbReference type="InterPro" id="IPR006094">
    <property type="entry name" value="Oxid_FAD_bind_N"/>
</dbReference>
<feature type="domain" description="FAD-binding PCMH-type" evidence="3">
    <location>
        <begin position="1"/>
        <end position="175"/>
    </location>
</feature>
<dbReference type="Gene3D" id="3.30.465.10">
    <property type="match status" value="1"/>
</dbReference>
<dbReference type="AlphaFoldDB" id="A0A1H3M452"/>
<gene>
    <name evidence="4" type="ORF">SAMN05444486_103372</name>
</gene>
<accession>A0A1H3M452</accession>
<evidence type="ECO:0000313" key="5">
    <source>
        <dbReference type="Proteomes" id="UP000199026"/>
    </source>
</evidence>
<dbReference type="InterPro" id="IPR016164">
    <property type="entry name" value="FAD-linked_Oxase-like_C"/>
</dbReference>
<dbReference type="GeneID" id="78125321"/>
<evidence type="ECO:0000259" key="3">
    <source>
        <dbReference type="PROSITE" id="PS51387"/>
    </source>
</evidence>
<proteinExistence type="predicted"/>
<dbReference type="SUPFAM" id="SSF55103">
    <property type="entry name" value="FAD-linked oxidases, C-terminal domain"/>
    <property type="match status" value="1"/>
</dbReference>
<dbReference type="InterPro" id="IPR016169">
    <property type="entry name" value="FAD-bd_PCMH_sub2"/>
</dbReference>
<name>A0A1H3M452_9RHOB</name>
<dbReference type="GO" id="GO:0071949">
    <property type="term" value="F:FAD binding"/>
    <property type="evidence" value="ECO:0007669"/>
    <property type="project" value="InterPro"/>
</dbReference>
<protein>
    <submittedName>
        <fullName evidence="4">Glycolate oxidase FAD binding subunit</fullName>
    </submittedName>
</protein>
<dbReference type="OrthoDB" id="9811557at2"/>
<organism evidence="4 5">
    <name type="scientific">Lentibacter algarum</name>
    <dbReference type="NCBI Taxonomy" id="576131"/>
    <lineage>
        <taxon>Bacteria</taxon>
        <taxon>Pseudomonadati</taxon>
        <taxon>Pseudomonadota</taxon>
        <taxon>Alphaproteobacteria</taxon>
        <taxon>Rhodobacterales</taxon>
        <taxon>Roseobacteraceae</taxon>
        <taxon>Lentibacter</taxon>
    </lineage>
</organism>